<dbReference type="Gene3D" id="3.40.50.720">
    <property type="entry name" value="NAD(P)-binding Rossmann-like Domain"/>
    <property type="match status" value="1"/>
</dbReference>
<evidence type="ECO:0000313" key="3">
    <source>
        <dbReference type="Proteomes" id="UP000515349"/>
    </source>
</evidence>
<dbReference type="KEGG" id="cbau:H1R16_04720"/>
<dbReference type="PANTHER" id="PTHR40129">
    <property type="entry name" value="KETOPANTOATE REDUCTASE N-TERMINAL DOMAIN-CONTAINING PROTEIN"/>
    <property type="match status" value="1"/>
</dbReference>
<reference evidence="3" key="2">
    <citation type="submission" date="2020-07" db="EMBL/GenBank/DDBJ databases">
        <title>Chryseobacterium sp.cx-624.</title>
        <authorList>
            <person name="Yang C."/>
        </authorList>
    </citation>
    <scope>NUCLEOTIDE SEQUENCE [LARGE SCALE GENOMIC DNA]</scope>
    <source>
        <strain evidence="3">cx-624</strain>
    </source>
</reference>
<dbReference type="InterPro" id="IPR036291">
    <property type="entry name" value="NAD(P)-bd_dom_sf"/>
</dbReference>
<dbReference type="EMBL" id="CP059472">
    <property type="protein sequence ID" value="QMS99313.1"/>
    <property type="molecule type" value="Genomic_DNA"/>
</dbReference>
<reference evidence="1" key="4">
    <citation type="submission" date="2020-07" db="EMBL/GenBank/DDBJ databases">
        <authorList>
            <person name="Yang C."/>
        </authorList>
    </citation>
    <scope>NUCLEOTIDE SEQUENCE</scope>
    <source>
        <strain evidence="1">Cx-624</strain>
    </source>
</reference>
<keyword evidence="4" id="KW-1185">Reference proteome</keyword>
<name>A0A7D7LUZ3_9FLAO</name>
<dbReference type="Proteomes" id="UP000515349">
    <property type="component" value="Chromosome"/>
</dbReference>
<dbReference type="RefSeq" id="WP_181887657.1">
    <property type="nucleotide sequence ID" value="NZ_CP059472.1"/>
</dbReference>
<accession>A0A7D7LUZ3</accession>
<dbReference type="EMBL" id="JACEUX010000003">
    <property type="protein sequence ID" value="MBA5247561.1"/>
    <property type="molecule type" value="Genomic_DNA"/>
</dbReference>
<protein>
    <submittedName>
        <fullName evidence="2">NAD-binding protein</fullName>
    </submittedName>
</protein>
<reference evidence="2" key="1">
    <citation type="submission" date="2020-07" db="EMBL/GenBank/DDBJ databases">
        <title>Chryseobacterium sp. CX-624.</title>
        <authorList>
            <person name="Yang C."/>
        </authorList>
    </citation>
    <scope>NUCLEOTIDE SEQUENCE</scope>
    <source>
        <strain evidence="2">CX-624</strain>
    </source>
</reference>
<organism evidence="2 3">
    <name type="scientific">Marnyiella aurantia</name>
    <dbReference type="NCBI Taxonomy" id="2758037"/>
    <lineage>
        <taxon>Bacteria</taxon>
        <taxon>Pseudomonadati</taxon>
        <taxon>Bacteroidota</taxon>
        <taxon>Flavobacteriia</taxon>
        <taxon>Flavobacteriales</taxon>
        <taxon>Weeksellaceae</taxon>
        <taxon>Marnyiella</taxon>
    </lineage>
</organism>
<sequence>MKIAIVGCGWVGVRLAAFLKEKNHQVIVTTTTTDKLEYLRLVAPEAYLFDFTNPQEVPELNAADLVIFSMPVAKDSWLEGFRKSKFNTKQTVFFSSTGVYPQQNGVFTEDHTENLREDIVKAEETVLAKFPQTIVLRLGGIMGDERSLQNFYRTKSPANPEKKANHIHFEDILQAIDVLITSPRGGETYNLVAPEHPTLGEILKTGSDTTSADSYDNGQRIISSQKLISDFNFKFKHPNPKYF</sequence>
<dbReference type="Proteomes" id="UP000539710">
    <property type="component" value="Unassembled WGS sequence"/>
</dbReference>
<evidence type="ECO:0000313" key="1">
    <source>
        <dbReference type="EMBL" id="MBA5247561.1"/>
    </source>
</evidence>
<gene>
    <name evidence="2" type="ORF">H1R16_04720</name>
    <name evidence="1" type="ORF">H2507_10310</name>
</gene>
<dbReference type="PANTHER" id="PTHR40129:SF2">
    <property type="entry name" value="KETOPANTOATE REDUCTASE N-TERMINAL DOMAIN-CONTAINING PROTEIN"/>
    <property type="match status" value="1"/>
</dbReference>
<proteinExistence type="predicted"/>
<evidence type="ECO:0000313" key="4">
    <source>
        <dbReference type="Proteomes" id="UP000539710"/>
    </source>
</evidence>
<reference evidence="4" key="3">
    <citation type="submission" date="2020-07" db="EMBL/GenBank/DDBJ databases">
        <title>Flavobacterium sp. xlx-214.</title>
        <authorList>
            <person name="Yang C."/>
        </authorList>
    </citation>
    <scope>NUCLEOTIDE SEQUENCE [LARGE SCALE GENOMIC DNA]</scope>
    <source>
        <strain evidence="4">CX-624</strain>
    </source>
</reference>
<dbReference type="SUPFAM" id="SSF51735">
    <property type="entry name" value="NAD(P)-binding Rossmann-fold domains"/>
    <property type="match status" value="1"/>
</dbReference>
<evidence type="ECO:0000313" key="2">
    <source>
        <dbReference type="EMBL" id="QMS99313.1"/>
    </source>
</evidence>
<dbReference type="AlphaFoldDB" id="A0A7D7LUZ3"/>